<gene>
    <name evidence="2" type="ORF">DAPPUDRAFT_304052</name>
</gene>
<feature type="compositionally biased region" description="Polar residues" evidence="1">
    <location>
        <begin position="38"/>
        <end position="48"/>
    </location>
</feature>
<dbReference type="EMBL" id="GL732547">
    <property type="protein sequence ID" value="EFX80469.1"/>
    <property type="molecule type" value="Genomic_DNA"/>
</dbReference>
<feature type="compositionally biased region" description="Basic residues" evidence="1">
    <location>
        <begin position="70"/>
        <end position="80"/>
    </location>
</feature>
<dbReference type="AlphaFoldDB" id="E9GJI5"/>
<feature type="compositionally biased region" description="Basic and acidic residues" evidence="1">
    <location>
        <begin position="26"/>
        <end position="37"/>
    </location>
</feature>
<dbReference type="Proteomes" id="UP000000305">
    <property type="component" value="Unassembled WGS sequence"/>
</dbReference>
<keyword evidence="3" id="KW-1185">Reference proteome</keyword>
<sequence length="80" mass="9121">MVADEGIKSRQNSSIGGKRKCRKQSGRGEREGRKESETTMTPIQSNEWRATGFSALPPSLSIQDTNERRHNSRHKMYNTK</sequence>
<dbReference type="HOGENOM" id="CLU_2592194_0_0_1"/>
<name>E9GJI5_DAPPU</name>
<dbReference type="InParanoid" id="E9GJI5"/>
<organism evidence="2 3">
    <name type="scientific">Daphnia pulex</name>
    <name type="common">Water flea</name>
    <dbReference type="NCBI Taxonomy" id="6669"/>
    <lineage>
        <taxon>Eukaryota</taxon>
        <taxon>Metazoa</taxon>
        <taxon>Ecdysozoa</taxon>
        <taxon>Arthropoda</taxon>
        <taxon>Crustacea</taxon>
        <taxon>Branchiopoda</taxon>
        <taxon>Diplostraca</taxon>
        <taxon>Cladocera</taxon>
        <taxon>Anomopoda</taxon>
        <taxon>Daphniidae</taxon>
        <taxon>Daphnia</taxon>
    </lineage>
</organism>
<feature type="region of interest" description="Disordered" evidence="1">
    <location>
        <begin position="1"/>
        <end position="80"/>
    </location>
</feature>
<reference evidence="2 3" key="1">
    <citation type="journal article" date="2011" name="Science">
        <title>The ecoresponsive genome of Daphnia pulex.</title>
        <authorList>
            <person name="Colbourne J.K."/>
            <person name="Pfrender M.E."/>
            <person name="Gilbert D."/>
            <person name="Thomas W.K."/>
            <person name="Tucker A."/>
            <person name="Oakley T.H."/>
            <person name="Tokishita S."/>
            <person name="Aerts A."/>
            <person name="Arnold G.J."/>
            <person name="Basu M.K."/>
            <person name="Bauer D.J."/>
            <person name="Caceres C.E."/>
            <person name="Carmel L."/>
            <person name="Casola C."/>
            <person name="Choi J.H."/>
            <person name="Detter J.C."/>
            <person name="Dong Q."/>
            <person name="Dusheyko S."/>
            <person name="Eads B.D."/>
            <person name="Frohlich T."/>
            <person name="Geiler-Samerotte K.A."/>
            <person name="Gerlach D."/>
            <person name="Hatcher P."/>
            <person name="Jogdeo S."/>
            <person name="Krijgsveld J."/>
            <person name="Kriventseva E.V."/>
            <person name="Kultz D."/>
            <person name="Laforsch C."/>
            <person name="Lindquist E."/>
            <person name="Lopez J."/>
            <person name="Manak J.R."/>
            <person name="Muller J."/>
            <person name="Pangilinan J."/>
            <person name="Patwardhan R.P."/>
            <person name="Pitluck S."/>
            <person name="Pritham E.J."/>
            <person name="Rechtsteiner A."/>
            <person name="Rho M."/>
            <person name="Rogozin I.B."/>
            <person name="Sakarya O."/>
            <person name="Salamov A."/>
            <person name="Schaack S."/>
            <person name="Shapiro H."/>
            <person name="Shiga Y."/>
            <person name="Skalitzky C."/>
            <person name="Smith Z."/>
            <person name="Souvorov A."/>
            <person name="Sung W."/>
            <person name="Tang Z."/>
            <person name="Tsuchiya D."/>
            <person name="Tu H."/>
            <person name="Vos H."/>
            <person name="Wang M."/>
            <person name="Wolf Y.I."/>
            <person name="Yamagata H."/>
            <person name="Yamada T."/>
            <person name="Ye Y."/>
            <person name="Shaw J.R."/>
            <person name="Andrews J."/>
            <person name="Crease T.J."/>
            <person name="Tang H."/>
            <person name="Lucas S.M."/>
            <person name="Robertson H.M."/>
            <person name="Bork P."/>
            <person name="Koonin E.V."/>
            <person name="Zdobnov E.M."/>
            <person name="Grigoriev I.V."/>
            <person name="Lynch M."/>
            <person name="Boore J.L."/>
        </authorList>
    </citation>
    <scope>NUCLEOTIDE SEQUENCE [LARGE SCALE GENOMIC DNA]</scope>
</reference>
<protein>
    <submittedName>
        <fullName evidence="2">Uncharacterized protein</fullName>
    </submittedName>
</protein>
<evidence type="ECO:0000313" key="2">
    <source>
        <dbReference type="EMBL" id="EFX80469.1"/>
    </source>
</evidence>
<evidence type="ECO:0000256" key="1">
    <source>
        <dbReference type="SAM" id="MobiDB-lite"/>
    </source>
</evidence>
<accession>E9GJI5</accession>
<evidence type="ECO:0000313" key="3">
    <source>
        <dbReference type="Proteomes" id="UP000000305"/>
    </source>
</evidence>
<proteinExistence type="predicted"/>
<dbReference type="KEGG" id="dpx:DAPPUDRAFT_304052"/>